<dbReference type="EMBL" id="JACHWU010000011">
    <property type="protein sequence ID" value="MBB3053569.1"/>
    <property type="molecule type" value="Genomic_DNA"/>
</dbReference>
<dbReference type="Proteomes" id="UP000550714">
    <property type="component" value="Unassembled WGS sequence"/>
</dbReference>
<evidence type="ECO:0000313" key="2">
    <source>
        <dbReference type="EMBL" id="MBB3053569.1"/>
    </source>
</evidence>
<keyword evidence="3" id="KW-1185">Reference proteome</keyword>
<comment type="caution">
    <text evidence="2">The sequence shown here is derived from an EMBL/GenBank/DDBJ whole genome shotgun (WGS) entry which is preliminary data.</text>
</comment>
<protein>
    <submittedName>
        <fullName evidence="2">Uncharacterized protein</fullName>
    </submittedName>
</protein>
<name>A0A839SA79_9PSEU</name>
<reference evidence="2 3" key="1">
    <citation type="submission" date="2020-08" db="EMBL/GenBank/DDBJ databases">
        <title>Genomic Encyclopedia of Type Strains, Phase III (KMG-III): the genomes of soil and plant-associated and newly described type strains.</title>
        <authorList>
            <person name="Whitman W."/>
        </authorList>
    </citation>
    <scope>NUCLEOTIDE SEQUENCE [LARGE SCALE GENOMIC DNA]</scope>
    <source>
        <strain evidence="2 3">CECT 8577</strain>
    </source>
</reference>
<accession>A0A839SA79</accession>
<dbReference type="RefSeq" id="WP_183659494.1">
    <property type="nucleotide sequence ID" value="NZ_JACHWU010000011.1"/>
</dbReference>
<evidence type="ECO:0000256" key="1">
    <source>
        <dbReference type="SAM" id="Coils"/>
    </source>
</evidence>
<evidence type="ECO:0000313" key="3">
    <source>
        <dbReference type="Proteomes" id="UP000550714"/>
    </source>
</evidence>
<organism evidence="2 3">
    <name type="scientific">Prauserella isguenensis</name>
    <dbReference type="NCBI Taxonomy" id="1470180"/>
    <lineage>
        <taxon>Bacteria</taxon>
        <taxon>Bacillati</taxon>
        <taxon>Actinomycetota</taxon>
        <taxon>Actinomycetes</taxon>
        <taxon>Pseudonocardiales</taxon>
        <taxon>Pseudonocardiaceae</taxon>
        <taxon>Prauserella</taxon>
    </lineage>
</organism>
<dbReference type="AlphaFoldDB" id="A0A839SA79"/>
<gene>
    <name evidence="2" type="ORF">FHS23_004623</name>
</gene>
<keyword evidence="1" id="KW-0175">Coiled coil</keyword>
<feature type="coiled-coil region" evidence="1">
    <location>
        <begin position="49"/>
        <end position="88"/>
    </location>
</feature>
<sequence>MAGQRDRFTTDYARATTAQQRFNQAALALRSAAAPGRHQPDPPGVARRLDQITAQIAALVEELHTAQHEHAMTTIRAEERRIARAERRQRS</sequence>
<proteinExistence type="predicted"/>